<dbReference type="GO" id="GO:0008718">
    <property type="term" value="F:D-amino-acid dehydrogenase activity"/>
    <property type="evidence" value="ECO:0007669"/>
    <property type="project" value="TreeGrafter"/>
</dbReference>
<dbReference type="Proteomes" id="UP000478183">
    <property type="component" value="Unassembled WGS sequence"/>
</dbReference>
<comment type="similarity">
    <text evidence="1">Belongs to the DadA oxidoreductase family.</text>
</comment>
<dbReference type="GO" id="GO:0005737">
    <property type="term" value="C:cytoplasm"/>
    <property type="evidence" value="ECO:0007669"/>
    <property type="project" value="TreeGrafter"/>
</dbReference>
<dbReference type="PANTHER" id="PTHR13847">
    <property type="entry name" value="SARCOSINE DEHYDROGENASE-RELATED"/>
    <property type="match status" value="1"/>
</dbReference>
<evidence type="ECO:0000256" key="2">
    <source>
        <dbReference type="ARBA" id="ARBA00023002"/>
    </source>
</evidence>
<dbReference type="InterPro" id="IPR006076">
    <property type="entry name" value="FAD-dep_OxRdtase"/>
</dbReference>
<dbReference type="Gene3D" id="3.30.9.10">
    <property type="entry name" value="D-Amino Acid Oxidase, subunit A, domain 2"/>
    <property type="match status" value="2"/>
</dbReference>
<dbReference type="SUPFAM" id="SSF51905">
    <property type="entry name" value="FAD/NAD(P)-binding domain"/>
    <property type="match status" value="1"/>
</dbReference>
<evidence type="ECO:0000313" key="4">
    <source>
        <dbReference type="EMBL" id="MTH76416.1"/>
    </source>
</evidence>
<organism evidence="4 5">
    <name type="scientific">Paracoccus aestuariivivens</name>
    <dbReference type="NCBI Taxonomy" id="1820333"/>
    <lineage>
        <taxon>Bacteria</taxon>
        <taxon>Pseudomonadati</taxon>
        <taxon>Pseudomonadota</taxon>
        <taxon>Alphaproteobacteria</taxon>
        <taxon>Rhodobacterales</taxon>
        <taxon>Paracoccaceae</taxon>
        <taxon>Paracoccus</taxon>
    </lineage>
</organism>
<evidence type="ECO:0000259" key="3">
    <source>
        <dbReference type="Pfam" id="PF01266"/>
    </source>
</evidence>
<dbReference type="OrthoDB" id="9787190at2"/>
<dbReference type="GO" id="GO:0055130">
    <property type="term" value="P:D-alanine catabolic process"/>
    <property type="evidence" value="ECO:0007669"/>
    <property type="project" value="TreeGrafter"/>
</dbReference>
<keyword evidence="5" id="KW-1185">Reference proteome</keyword>
<protein>
    <submittedName>
        <fullName evidence="4">FAD-dependent oxidoreductase</fullName>
    </submittedName>
</protein>
<dbReference type="EMBL" id="WMIE01000001">
    <property type="protein sequence ID" value="MTH76416.1"/>
    <property type="molecule type" value="Genomic_DNA"/>
</dbReference>
<dbReference type="AlphaFoldDB" id="A0A6L6J4D7"/>
<name>A0A6L6J4D7_9RHOB</name>
<comment type="caution">
    <text evidence="4">The sequence shown here is derived from an EMBL/GenBank/DDBJ whole genome shotgun (WGS) entry which is preliminary data.</text>
</comment>
<evidence type="ECO:0000256" key="1">
    <source>
        <dbReference type="ARBA" id="ARBA00009410"/>
    </source>
</evidence>
<proteinExistence type="inferred from homology"/>
<keyword evidence="2" id="KW-0560">Oxidoreductase</keyword>
<gene>
    <name evidence="4" type="ORF">GL286_01585</name>
</gene>
<dbReference type="GO" id="GO:0005886">
    <property type="term" value="C:plasma membrane"/>
    <property type="evidence" value="ECO:0007669"/>
    <property type="project" value="TreeGrafter"/>
</dbReference>
<dbReference type="InterPro" id="IPR036188">
    <property type="entry name" value="FAD/NAD-bd_sf"/>
</dbReference>
<dbReference type="PANTHER" id="PTHR13847:SF280">
    <property type="entry name" value="D-AMINO ACID DEHYDROGENASE"/>
    <property type="match status" value="1"/>
</dbReference>
<sequence length="455" mass="48423">MGPAKPLAMKTGGPISLSAPVRFPATPPAQADVVVIGGGIAGVMTALYLAEAGQRVVLCEKGRIAGEQSSRNWGWVRQQGRDPDELPIMVEALRIWQGLNQRLGDAVGLHQTGTTYLASDENDLSNYEAWLPHSRAHGLKTRLLGRAELDAVMPNAAGWVGALTTPDDARAEPWTAVPAIAGLAAEAGVTICENCAVRGIETSGGRVSGVVTEAGNVTAPLVLLAGGAWSSLFAGNAGFWFPQLSVRATVAATKAMPEFHAGNAADSGFAFRRRADGGYTLAPGIGHDFWIGPAAFRNLRSFLPQVRRDLRHTRLAPMAPKGFPDAWQTPRQWKLDDESPFERMRVLDPAPNLGRIERLRGDFAAAFPKLGKPAIARAWAGMIDVTPDQVPILDETPVKGFFIATGLSGHGFGIGPGIGRVMADLMLGRDPGHDLSRFRIARFSDGSKIELGPSI</sequence>
<dbReference type="Pfam" id="PF01266">
    <property type="entry name" value="DAO"/>
    <property type="match status" value="1"/>
</dbReference>
<evidence type="ECO:0000313" key="5">
    <source>
        <dbReference type="Proteomes" id="UP000478183"/>
    </source>
</evidence>
<accession>A0A6L6J4D7</accession>
<reference evidence="4 5" key="1">
    <citation type="submission" date="2019-11" db="EMBL/GenBank/DDBJ databases">
        <authorList>
            <person name="Dong K."/>
        </authorList>
    </citation>
    <scope>NUCLEOTIDE SEQUENCE [LARGE SCALE GENOMIC DNA]</scope>
    <source>
        <strain evidence="4 5">NBRC 111993</strain>
    </source>
</reference>
<feature type="domain" description="FAD dependent oxidoreductase" evidence="3">
    <location>
        <begin position="32"/>
        <end position="425"/>
    </location>
</feature>
<dbReference type="Gene3D" id="3.50.50.60">
    <property type="entry name" value="FAD/NAD(P)-binding domain"/>
    <property type="match status" value="2"/>
</dbReference>